<dbReference type="Gene3D" id="3.40.109.10">
    <property type="entry name" value="NADH Oxidase"/>
    <property type="match status" value="1"/>
</dbReference>
<gene>
    <name evidence="2" type="ORF">BV394_07770</name>
</gene>
<dbReference type="InterPro" id="IPR000415">
    <property type="entry name" value="Nitroreductase-like"/>
</dbReference>
<name>A0A1U7DI73_9RHOB</name>
<evidence type="ECO:0000313" key="2">
    <source>
        <dbReference type="EMBL" id="APX89625.1"/>
    </source>
</evidence>
<feature type="region of interest" description="Disordered" evidence="1">
    <location>
        <begin position="199"/>
        <end position="219"/>
    </location>
</feature>
<dbReference type="InterPro" id="IPR012825">
    <property type="entry name" value="BluB"/>
</dbReference>
<sequence length="219" mass="24408">MTRPAPTDAHVPTFDPAFRAGLEDLLRWRRDVRHFSPEPLEPGKLERCLQSFALAPSVGLSQPWRIVSVESPAARAAALDNFRQANREALAGYSGAQAELYAGLKLSGMEEAPHQLAIFCDEATARGHGLGARTMPEMRRYSVVAAITQFWLVARAEGVGVGWVSVLDPERLSDDLDVPREWLLVGYLCVGRPRQEAMTPELEERGWETRDDSSEILRR</sequence>
<feature type="compositionally biased region" description="Basic and acidic residues" evidence="1">
    <location>
        <begin position="202"/>
        <end position="219"/>
    </location>
</feature>
<proteinExistence type="predicted"/>
<dbReference type="InterPro" id="IPR029479">
    <property type="entry name" value="Nitroreductase"/>
</dbReference>
<dbReference type="PANTHER" id="PTHR23026:SF123">
    <property type="entry name" value="NAD(P)H NITROREDUCTASE RV3131-RELATED"/>
    <property type="match status" value="1"/>
</dbReference>
<dbReference type="SUPFAM" id="SSF55469">
    <property type="entry name" value="FMN-dependent nitroreductase-like"/>
    <property type="match status" value="1"/>
</dbReference>
<dbReference type="AlphaFoldDB" id="A0A1U7DI73"/>
<dbReference type="OrthoDB" id="9773807at2"/>
<organism evidence="2 3">
    <name type="scientific">Brevirhabdus pacifica</name>
    <dbReference type="NCBI Taxonomy" id="1267768"/>
    <lineage>
        <taxon>Bacteria</taxon>
        <taxon>Pseudomonadati</taxon>
        <taxon>Pseudomonadota</taxon>
        <taxon>Alphaproteobacteria</taxon>
        <taxon>Rhodobacterales</taxon>
        <taxon>Paracoccaceae</taxon>
        <taxon>Brevirhabdus</taxon>
    </lineage>
</organism>
<evidence type="ECO:0000256" key="1">
    <source>
        <dbReference type="SAM" id="MobiDB-lite"/>
    </source>
</evidence>
<dbReference type="NCBIfam" id="TIGR02476">
    <property type="entry name" value="BluB"/>
    <property type="match status" value="1"/>
</dbReference>
<accession>A0A1U7DI73</accession>
<protein>
    <submittedName>
        <fullName evidence="2">5,6-dimethylbenzimidazole synthase</fullName>
    </submittedName>
</protein>
<dbReference type="STRING" id="1267768.BV394_07770"/>
<dbReference type="PANTHER" id="PTHR23026">
    <property type="entry name" value="NADPH NITROREDUCTASE"/>
    <property type="match status" value="1"/>
</dbReference>
<dbReference type="InterPro" id="IPR050627">
    <property type="entry name" value="Nitroreductase/BluB"/>
</dbReference>
<dbReference type="EMBL" id="CP019124">
    <property type="protein sequence ID" value="APX89625.1"/>
    <property type="molecule type" value="Genomic_DNA"/>
</dbReference>
<evidence type="ECO:0000313" key="3">
    <source>
        <dbReference type="Proteomes" id="UP000187266"/>
    </source>
</evidence>
<keyword evidence="3" id="KW-1185">Reference proteome</keyword>
<dbReference type="GO" id="GO:0016491">
    <property type="term" value="F:oxidoreductase activity"/>
    <property type="evidence" value="ECO:0007669"/>
    <property type="project" value="InterPro"/>
</dbReference>
<reference evidence="2 3" key="1">
    <citation type="submission" date="2017-01" db="EMBL/GenBank/DDBJ databases">
        <title>Genomic analysis of Xuhuaishuia manganoxidans DY6-4.</title>
        <authorList>
            <person name="Wang X."/>
        </authorList>
    </citation>
    <scope>NUCLEOTIDE SEQUENCE [LARGE SCALE GENOMIC DNA]</scope>
    <source>
        <strain evidence="2 3">DY6-4</strain>
    </source>
</reference>
<accession>A0A2M9DD32</accession>
<dbReference type="RefSeq" id="WP_076979648.1">
    <property type="nucleotide sequence ID" value="NZ_CP019124.1"/>
</dbReference>
<dbReference type="Proteomes" id="UP000187266">
    <property type="component" value="Chromosome"/>
</dbReference>
<dbReference type="Pfam" id="PF00881">
    <property type="entry name" value="Nitroreductase"/>
    <property type="match status" value="1"/>
</dbReference>